<dbReference type="GO" id="GO:0043565">
    <property type="term" value="F:sequence-specific DNA binding"/>
    <property type="evidence" value="ECO:0007669"/>
    <property type="project" value="InterPro"/>
</dbReference>
<dbReference type="PANTHER" id="PTHR30154">
    <property type="entry name" value="LEUCINE-RESPONSIVE REGULATORY PROTEIN"/>
    <property type="match status" value="1"/>
</dbReference>
<dbReference type="Gene3D" id="3.30.70.920">
    <property type="match status" value="1"/>
</dbReference>
<dbReference type="SUPFAM" id="SSF46785">
    <property type="entry name" value="Winged helix' DNA-binding domain"/>
    <property type="match status" value="1"/>
</dbReference>
<keyword evidence="1" id="KW-0805">Transcription regulation</keyword>
<dbReference type="PANTHER" id="PTHR30154:SF34">
    <property type="entry name" value="TRANSCRIPTIONAL REGULATOR AZLB"/>
    <property type="match status" value="1"/>
</dbReference>
<evidence type="ECO:0000256" key="1">
    <source>
        <dbReference type="ARBA" id="ARBA00023015"/>
    </source>
</evidence>
<dbReference type="InterPro" id="IPR019887">
    <property type="entry name" value="Tscrpt_reg_AsnC/Lrp_C"/>
</dbReference>
<evidence type="ECO:0000256" key="3">
    <source>
        <dbReference type="ARBA" id="ARBA00023163"/>
    </source>
</evidence>
<feature type="domain" description="HTH asnC-type" evidence="4">
    <location>
        <begin position="10"/>
        <end position="71"/>
    </location>
</feature>
<dbReference type="InterPro" id="IPR011991">
    <property type="entry name" value="ArsR-like_HTH"/>
</dbReference>
<keyword evidence="3" id="KW-0804">Transcription</keyword>
<dbReference type="SMART" id="SM00344">
    <property type="entry name" value="HTH_ASNC"/>
    <property type="match status" value="1"/>
</dbReference>
<reference evidence="5 6" key="1">
    <citation type="submission" date="2006-02" db="EMBL/GenBank/DDBJ databases">
        <authorList>
            <person name="Pinhassi J."/>
            <person name="Pedros-Alio C."/>
            <person name="Ferriera S."/>
            <person name="Johnson J."/>
            <person name="Kravitz S."/>
            <person name="Halpern A."/>
            <person name="Remington K."/>
            <person name="Beeson K."/>
            <person name="Tran B."/>
            <person name="Rogers Y.-H."/>
            <person name="Friedman R."/>
            <person name="Venter J.C."/>
        </authorList>
    </citation>
    <scope>NUCLEOTIDE SEQUENCE [LARGE SCALE GENOMIC DNA]</scope>
    <source>
        <strain evidence="5 6">MED92</strain>
    </source>
</reference>
<dbReference type="Proteomes" id="UP000002171">
    <property type="component" value="Unassembled WGS sequence"/>
</dbReference>
<dbReference type="AlphaFoldDB" id="A0A7U8C4D1"/>
<evidence type="ECO:0000256" key="2">
    <source>
        <dbReference type="ARBA" id="ARBA00023125"/>
    </source>
</evidence>
<evidence type="ECO:0000313" key="6">
    <source>
        <dbReference type="Proteomes" id="UP000002171"/>
    </source>
</evidence>
<dbReference type="InterPro" id="IPR036390">
    <property type="entry name" value="WH_DNA-bd_sf"/>
</dbReference>
<keyword evidence="2" id="KW-0238">DNA-binding</keyword>
<dbReference type="SUPFAM" id="SSF54909">
    <property type="entry name" value="Dimeric alpha+beta barrel"/>
    <property type="match status" value="1"/>
</dbReference>
<dbReference type="PROSITE" id="PS00519">
    <property type="entry name" value="HTH_ASNC_1"/>
    <property type="match status" value="1"/>
</dbReference>
<protein>
    <submittedName>
        <fullName evidence="5">Transcriptional regulatory protein</fullName>
    </submittedName>
</protein>
<dbReference type="GO" id="GO:0043200">
    <property type="term" value="P:response to amino acid"/>
    <property type="evidence" value="ECO:0007669"/>
    <property type="project" value="TreeGrafter"/>
</dbReference>
<evidence type="ECO:0000259" key="4">
    <source>
        <dbReference type="PROSITE" id="PS50956"/>
    </source>
</evidence>
<dbReference type="InterPro" id="IPR019888">
    <property type="entry name" value="Tscrpt_reg_AsnC-like"/>
</dbReference>
<dbReference type="GO" id="GO:0006355">
    <property type="term" value="P:regulation of DNA-templated transcription"/>
    <property type="evidence" value="ECO:0007669"/>
    <property type="project" value="UniProtKB-ARBA"/>
</dbReference>
<gene>
    <name evidence="5" type="ORF">MED92_11279</name>
</gene>
<accession>A0A7U8C4D1</accession>
<dbReference type="Gene3D" id="1.10.10.10">
    <property type="entry name" value="Winged helix-like DNA-binding domain superfamily/Winged helix DNA-binding domain"/>
    <property type="match status" value="1"/>
</dbReference>
<dbReference type="PRINTS" id="PR00033">
    <property type="entry name" value="HTHASNC"/>
</dbReference>
<dbReference type="PROSITE" id="PS50956">
    <property type="entry name" value="HTH_ASNC_2"/>
    <property type="match status" value="1"/>
</dbReference>
<dbReference type="Pfam" id="PF01037">
    <property type="entry name" value="AsnC_trans_reg"/>
    <property type="match status" value="1"/>
</dbReference>
<dbReference type="GO" id="GO:0005829">
    <property type="term" value="C:cytosol"/>
    <property type="evidence" value="ECO:0007669"/>
    <property type="project" value="TreeGrafter"/>
</dbReference>
<dbReference type="InterPro" id="IPR036388">
    <property type="entry name" value="WH-like_DNA-bd_sf"/>
</dbReference>
<keyword evidence="6" id="KW-1185">Reference proteome</keyword>
<comment type="caution">
    <text evidence="5">The sequence shown here is derived from an EMBL/GenBank/DDBJ whole genome shotgun (WGS) entry which is preliminary data.</text>
</comment>
<organism evidence="5 6">
    <name type="scientific">Neptuniibacter caesariensis</name>
    <dbReference type="NCBI Taxonomy" id="207954"/>
    <lineage>
        <taxon>Bacteria</taxon>
        <taxon>Pseudomonadati</taxon>
        <taxon>Pseudomonadota</taxon>
        <taxon>Gammaproteobacteria</taxon>
        <taxon>Oceanospirillales</taxon>
        <taxon>Oceanospirillaceae</taxon>
        <taxon>Neptuniibacter</taxon>
    </lineage>
</organism>
<dbReference type="Pfam" id="PF13412">
    <property type="entry name" value="HTH_24"/>
    <property type="match status" value="1"/>
</dbReference>
<evidence type="ECO:0000313" key="5">
    <source>
        <dbReference type="EMBL" id="EAR61305.1"/>
    </source>
</evidence>
<name>A0A7U8C4D1_NEPCE</name>
<dbReference type="InterPro" id="IPR011008">
    <property type="entry name" value="Dimeric_a/b-barrel"/>
</dbReference>
<sequence>MKNEYMTIELDRYDRQIINILQQDGRISNQQLADQVGLSSAACWRRVKALDENGVLKKHTTIIDPEALGYDLSVIIMVSLIRHQQDHATEFQAAVKDYPEVLQCFAVTGDADYILRVVIQNMAAYDRFLNEKIFSLPGVSQVKSNFALREVKNDTAIPVE</sequence>
<dbReference type="CDD" id="cd00090">
    <property type="entry name" value="HTH_ARSR"/>
    <property type="match status" value="1"/>
</dbReference>
<dbReference type="InterPro" id="IPR019885">
    <property type="entry name" value="Tscrpt_reg_HTH_AsnC-type_CS"/>
</dbReference>
<dbReference type="InterPro" id="IPR000485">
    <property type="entry name" value="AsnC-type_HTH_dom"/>
</dbReference>
<dbReference type="EMBL" id="AAOW01000009">
    <property type="protein sequence ID" value="EAR61305.1"/>
    <property type="molecule type" value="Genomic_DNA"/>
</dbReference>
<proteinExistence type="predicted"/>